<keyword evidence="3" id="KW-0687">Ribonucleoprotein</keyword>
<dbReference type="EMBL" id="JAKWFO010000005">
    <property type="protein sequence ID" value="KAI9636329.1"/>
    <property type="molecule type" value="Genomic_DNA"/>
</dbReference>
<evidence type="ECO:0000313" key="6">
    <source>
        <dbReference type="EMBL" id="KAI9636329.1"/>
    </source>
</evidence>
<dbReference type="GO" id="GO:0003735">
    <property type="term" value="F:structural constituent of ribosome"/>
    <property type="evidence" value="ECO:0007669"/>
    <property type="project" value="InterPro"/>
</dbReference>
<dbReference type="SUPFAM" id="SSF54189">
    <property type="entry name" value="Ribosomal proteins S24e, L23 and L15e"/>
    <property type="match status" value="1"/>
</dbReference>
<protein>
    <recommendedName>
        <fullName evidence="4">Large ribosomal subunit protein uL23m</fullName>
    </recommendedName>
</protein>
<evidence type="ECO:0000256" key="1">
    <source>
        <dbReference type="ARBA" id="ARBA00006700"/>
    </source>
</evidence>
<proteinExistence type="inferred from homology"/>
<dbReference type="Gene3D" id="3.30.70.330">
    <property type="match status" value="1"/>
</dbReference>
<dbReference type="GeneID" id="77732408"/>
<evidence type="ECO:0000313" key="7">
    <source>
        <dbReference type="Proteomes" id="UP001164286"/>
    </source>
</evidence>
<accession>A0AA38LW40</accession>
<dbReference type="InterPro" id="IPR012677">
    <property type="entry name" value="Nucleotide-bd_a/b_plait_sf"/>
</dbReference>
<reference evidence="6" key="1">
    <citation type="journal article" date="2022" name="G3 (Bethesda)">
        <title>High quality genome of the basidiomycete yeast Dioszegia hungarica PDD-24b-2 isolated from cloud water.</title>
        <authorList>
            <person name="Jarrige D."/>
            <person name="Haridas S."/>
            <person name="Bleykasten-Grosshans C."/>
            <person name="Joly M."/>
            <person name="Nadalig T."/>
            <person name="Sancelme M."/>
            <person name="Vuilleumier S."/>
            <person name="Grigoriev I.V."/>
            <person name="Amato P."/>
            <person name="Bringel F."/>
        </authorList>
    </citation>
    <scope>NUCLEOTIDE SEQUENCE</scope>
    <source>
        <strain evidence="6">PDD-24b-2</strain>
    </source>
</reference>
<dbReference type="InterPro" id="IPR012678">
    <property type="entry name" value="Ribosomal_uL23/eL15/eS24_sf"/>
</dbReference>
<comment type="similarity">
    <text evidence="1">Belongs to the universal ribosomal protein uL23 family.</text>
</comment>
<evidence type="ECO:0000256" key="3">
    <source>
        <dbReference type="ARBA" id="ARBA00023274"/>
    </source>
</evidence>
<comment type="caution">
    <text evidence="6">The sequence shown here is derived from an EMBL/GenBank/DDBJ whole genome shotgun (WGS) entry which is preliminary data.</text>
</comment>
<organism evidence="6 7">
    <name type="scientific">Dioszegia hungarica</name>
    <dbReference type="NCBI Taxonomy" id="4972"/>
    <lineage>
        <taxon>Eukaryota</taxon>
        <taxon>Fungi</taxon>
        <taxon>Dikarya</taxon>
        <taxon>Basidiomycota</taxon>
        <taxon>Agaricomycotina</taxon>
        <taxon>Tremellomycetes</taxon>
        <taxon>Tremellales</taxon>
        <taxon>Bulleribasidiaceae</taxon>
        <taxon>Dioszegia</taxon>
    </lineage>
</organism>
<sequence>MSIIRRALTTVSQAGPSTPPSIALTAPRAVRKRRDQAALNANPTGLPIAAKAPRVLPARLEAEFQALRTKGQYKGDEASGRKVFWDRQVLWRSRVRGVKGTKGEFLARDQGEAAEESTTPAATEGIIAQRIYLPNIQIRLMRNHTPPGTPYDPHTATFRIPHSMTKTDLRSYLTTLYGLAPTFIRTDNYFAPIKRTAKGSFKPEVGSTKSYKRAVIGLTEPFHYPDDVEELYAQGEASGVGEALGDERKRWIEENFNVEAMKESKKKALMKYHKGYRWRGKTHDNEGNTMREIMKKRWSKEDQLSEEVEKMREETRGLRIAE</sequence>
<dbReference type="Proteomes" id="UP001164286">
    <property type="component" value="Unassembled WGS sequence"/>
</dbReference>
<keyword evidence="7" id="KW-1185">Reference proteome</keyword>
<dbReference type="Pfam" id="PF00276">
    <property type="entry name" value="Ribosomal_L23"/>
    <property type="match status" value="1"/>
</dbReference>
<feature type="region of interest" description="Disordered" evidence="5">
    <location>
        <begin position="296"/>
        <end position="322"/>
    </location>
</feature>
<gene>
    <name evidence="6" type="ORF">MKK02DRAFT_45033</name>
</gene>
<dbReference type="GO" id="GO:0005762">
    <property type="term" value="C:mitochondrial large ribosomal subunit"/>
    <property type="evidence" value="ECO:0007669"/>
    <property type="project" value="TreeGrafter"/>
</dbReference>
<dbReference type="AlphaFoldDB" id="A0AA38LW40"/>
<evidence type="ECO:0000256" key="4">
    <source>
        <dbReference type="ARBA" id="ARBA00039977"/>
    </source>
</evidence>
<evidence type="ECO:0000256" key="5">
    <source>
        <dbReference type="SAM" id="MobiDB-lite"/>
    </source>
</evidence>
<dbReference type="PANTHER" id="PTHR12059:SF5">
    <property type="entry name" value="LARGE RIBOSOMAL SUBUNIT PROTEIN UL23M"/>
    <property type="match status" value="1"/>
</dbReference>
<dbReference type="PANTHER" id="PTHR12059">
    <property type="entry name" value="RIBOSOMAL PROTEIN L23-RELATED"/>
    <property type="match status" value="1"/>
</dbReference>
<dbReference type="InterPro" id="IPR013025">
    <property type="entry name" value="Ribosomal_uL23-like"/>
</dbReference>
<dbReference type="RefSeq" id="XP_052946106.1">
    <property type="nucleotide sequence ID" value="XM_053093203.1"/>
</dbReference>
<feature type="region of interest" description="Disordered" evidence="5">
    <location>
        <begin position="8"/>
        <end position="29"/>
    </location>
</feature>
<name>A0AA38LW40_9TREE</name>
<dbReference type="GO" id="GO:0032543">
    <property type="term" value="P:mitochondrial translation"/>
    <property type="evidence" value="ECO:0007669"/>
    <property type="project" value="TreeGrafter"/>
</dbReference>
<evidence type="ECO:0000256" key="2">
    <source>
        <dbReference type="ARBA" id="ARBA00022980"/>
    </source>
</evidence>
<keyword evidence="2" id="KW-0689">Ribosomal protein</keyword>